<feature type="region of interest" description="Disordered" evidence="1">
    <location>
        <begin position="270"/>
        <end position="314"/>
    </location>
</feature>
<evidence type="ECO:0000256" key="1">
    <source>
        <dbReference type="SAM" id="MobiDB-lite"/>
    </source>
</evidence>
<sequence>KTGRRLTTDPDQFSGEEKDIVKRQVNFVNWRSQVGRVIQTDDHIYRTEFAKLQYAAGRLTGEAYRLFQPRFDKLTEKKDEQQEWPWKTVGDLFKELNGLYATMDLGKTAALDLDDLWMKGQPYPQFLAKFISLATQCGKTDAQKVDDLKRKVSRELLEQFRGHIDVPGPEEFTKWCEFFQKLWDRQQEVAHYDKLRPSPKNNQSNHVHPRQEAASAQQTGGDPMQLDAVRRSFVSKEQCRANGLCFYCKKQGHGIGECEEKRRADARFGTLNRQPPNRTAPPPPRGYRQVPHPQHPYPHPQFQSGSGSFPPRDAMIQNRQNNQAQFQPGGRFQYVRTTGYVTGE</sequence>
<feature type="region of interest" description="Disordered" evidence="1">
    <location>
        <begin position="195"/>
        <end position="222"/>
    </location>
</feature>
<comment type="caution">
    <text evidence="2">The sequence shown here is derived from an EMBL/GenBank/DDBJ whole genome shotgun (WGS) entry which is preliminary data.</text>
</comment>
<organism evidence="2 3">
    <name type="scientific">Achaetomium macrosporum</name>
    <dbReference type="NCBI Taxonomy" id="79813"/>
    <lineage>
        <taxon>Eukaryota</taxon>
        <taxon>Fungi</taxon>
        <taxon>Dikarya</taxon>
        <taxon>Ascomycota</taxon>
        <taxon>Pezizomycotina</taxon>
        <taxon>Sordariomycetes</taxon>
        <taxon>Sordariomycetidae</taxon>
        <taxon>Sordariales</taxon>
        <taxon>Chaetomiaceae</taxon>
        <taxon>Achaetomium</taxon>
    </lineage>
</organism>
<keyword evidence="3" id="KW-1185">Reference proteome</keyword>
<name>A0AAN7BZX3_9PEZI</name>
<dbReference type="EMBL" id="MU861128">
    <property type="protein sequence ID" value="KAK4232660.1"/>
    <property type="molecule type" value="Genomic_DNA"/>
</dbReference>
<dbReference type="Proteomes" id="UP001303760">
    <property type="component" value="Unassembled WGS sequence"/>
</dbReference>
<evidence type="ECO:0008006" key="4">
    <source>
        <dbReference type="Google" id="ProtNLM"/>
    </source>
</evidence>
<evidence type="ECO:0000313" key="3">
    <source>
        <dbReference type="Proteomes" id="UP001303760"/>
    </source>
</evidence>
<evidence type="ECO:0000313" key="2">
    <source>
        <dbReference type="EMBL" id="KAK4232660.1"/>
    </source>
</evidence>
<feature type="non-terminal residue" evidence="2">
    <location>
        <position position="344"/>
    </location>
</feature>
<dbReference type="SUPFAM" id="SSF57756">
    <property type="entry name" value="Retrovirus zinc finger-like domains"/>
    <property type="match status" value="1"/>
</dbReference>
<dbReference type="InterPro" id="IPR036875">
    <property type="entry name" value="Znf_CCHC_sf"/>
</dbReference>
<dbReference type="GO" id="GO:0008270">
    <property type="term" value="F:zinc ion binding"/>
    <property type="evidence" value="ECO:0007669"/>
    <property type="project" value="InterPro"/>
</dbReference>
<proteinExistence type="predicted"/>
<reference evidence="2" key="1">
    <citation type="journal article" date="2023" name="Mol. Phylogenet. Evol.">
        <title>Genome-scale phylogeny and comparative genomics of the fungal order Sordariales.</title>
        <authorList>
            <person name="Hensen N."/>
            <person name="Bonometti L."/>
            <person name="Westerberg I."/>
            <person name="Brannstrom I.O."/>
            <person name="Guillou S."/>
            <person name="Cros-Aarteil S."/>
            <person name="Calhoun S."/>
            <person name="Haridas S."/>
            <person name="Kuo A."/>
            <person name="Mondo S."/>
            <person name="Pangilinan J."/>
            <person name="Riley R."/>
            <person name="LaButti K."/>
            <person name="Andreopoulos B."/>
            <person name="Lipzen A."/>
            <person name="Chen C."/>
            <person name="Yan M."/>
            <person name="Daum C."/>
            <person name="Ng V."/>
            <person name="Clum A."/>
            <person name="Steindorff A."/>
            <person name="Ohm R.A."/>
            <person name="Martin F."/>
            <person name="Silar P."/>
            <person name="Natvig D.O."/>
            <person name="Lalanne C."/>
            <person name="Gautier V."/>
            <person name="Ament-Velasquez S.L."/>
            <person name="Kruys A."/>
            <person name="Hutchinson M.I."/>
            <person name="Powell A.J."/>
            <person name="Barry K."/>
            <person name="Miller A.N."/>
            <person name="Grigoriev I.V."/>
            <person name="Debuchy R."/>
            <person name="Gladieux P."/>
            <person name="Hiltunen Thoren M."/>
            <person name="Johannesson H."/>
        </authorList>
    </citation>
    <scope>NUCLEOTIDE SEQUENCE</scope>
    <source>
        <strain evidence="2">CBS 532.94</strain>
    </source>
</reference>
<dbReference type="GO" id="GO:0003676">
    <property type="term" value="F:nucleic acid binding"/>
    <property type="evidence" value="ECO:0007669"/>
    <property type="project" value="InterPro"/>
</dbReference>
<reference evidence="2" key="2">
    <citation type="submission" date="2023-05" db="EMBL/GenBank/DDBJ databases">
        <authorList>
            <consortium name="Lawrence Berkeley National Laboratory"/>
            <person name="Steindorff A."/>
            <person name="Hensen N."/>
            <person name="Bonometti L."/>
            <person name="Westerberg I."/>
            <person name="Brannstrom I.O."/>
            <person name="Guillou S."/>
            <person name="Cros-Aarteil S."/>
            <person name="Calhoun S."/>
            <person name="Haridas S."/>
            <person name="Kuo A."/>
            <person name="Mondo S."/>
            <person name="Pangilinan J."/>
            <person name="Riley R."/>
            <person name="Labutti K."/>
            <person name="Andreopoulos B."/>
            <person name="Lipzen A."/>
            <person name="Chen C."/>
            <person name="Yanf M."/>
            <person name="Daum C."/>
            <person name="Ng V."/>
            <person name="Clum A."/>
            <person name="Ohm R."/>
            <person name="Martin F."/>
            <person name="Silar P."/>
            <person name="Natvig D."/>
            <person name="Lalanne C."/>
            <person name="Gautier V."/>
            <person name="Ament-Velasquez S.L."/>
            <person name="Kruys A."/>
            <person name="Hutchinson M.I."/>
            <person name="Powell A.J."/>
            <person name="Barry K."/>
            <person name="Miller A.N."/>
            <person name="Grigoriev I.V."/>
            <person name="Debuchy R."/>
            <person name="Gladieux P."/>
            <person name="Thoren M.H."/>
            <person name="Johannesson H."/>
        </authorList>
    </citation>
    <scope>NUCLEOTIDE SEQUENCE</scope>
    <source>
        <strain evidence="2">CBS 532.94</strain>
    </source>
</reference>
<dbReference type="AlphaFoldDB" id="A0AAN7BZX3"/>
<protein>
    <recommendedName>
        <fullName evidence="4">CCHC-type domain-containing protein</fullName>
    </recommendedName>
</protein>
<feature type="non-terminal residue" evidence="2">
    <location>
        <position position="1"/>
    </location>
</feature>
<accession>A0AAN7BZX3</accession>
<gene>
    <name evidence="2" type="ORF">C8A03DRAFT_39768</name>
</gene>